<feature type="transmembrane region" description="Helical" evidence="1">
    <location>
        <begin position="290"/>
        <end position="312"/>
    </location>
</feature>
<feature type="transmembrane region" description="Helical" evidence="1">
    <location>
        <begin position="473"/>
        <end position="493"/>
    </location>
</feature>
<dbReference type="InterPro" id="IPR000421">
    <property type="entry name" value="FA58C"/>
</dbReference>
<feature type="transmembrane region" description="Helical" evidence="1">
    <location>
        <begin position="369"/>
        <end position="388"/>
    </location>
</feature>
<accession>A0A2G6EEE2</accession>
<feature type="transmembrane region" description="Helical" evidence="1">
    <location>
        <begin position="568"/>
        <end position="588"/>
    </location>
</feature>
<feature type="transmembrane region" description="Helical" evidence="1">
    <location>
        <begin position="534"/>
        <end position="556"/>
    </location>
</feature>
<dbReference type="SUPFAM" id="SSF49785">
    <property type="entry name" value="Galactose-binding domain-like"/>
    <property type="match status" value="1"/>
</dbReference>
<sequence>MLHTFFSSVKQGPRPWLYAGFIGILILLLLVLAINEKNWKPVQEKASWNVTSNYSKELVWRAVDGNLATRWSSYAPMASGMFFQVDVGKALTMNGILLRVDRQHAKAQPLSWQLKASLNGQDWFALDDRPGLTDRGKLVIPFTAVQARYIQIIQSSINSNPRPWYIYELDLLQPIVPWQFSRVTLLNVIVGWLIVMLSITLFGGRKGSLSLTGSMMAVLLAAWFLRSYMLGTYECSEHELRFFQRLAFGRYTESEWLRTYWESFNSGAYWLYLLLVRLVCRLWQTPLMAFRVTAALFSLGAFIAVFWTWRILSRKEDAVWGAFLISAFLSISGRQVLFSRNGDFSASFLCVFFLYFLGAYAFFYMRAPLWSVVGLAVLLLTGICLHPLMGFAPIGLILFGLWHLAVCKYAPAFFSSRHVQSFQARHHLPRLLLYLLSTLPGLLYWRLRLRPQVFEDRAHGEDLMRFFQHECGWIFQDAGLAVWLVGLLCLLGLISIVRGREHGEYFFIAQQGILLLMVLPFLRDEQYASGFSLLILSLGSLFATRGLLSLISFLSFRQHAERVRKIRVILFAVILAYGLTSTASALFFRTDPSVSERVDERMNDCCTANVGSLVQTLQRDPVQCHQIVMLEEQLADFYRAEYHLETAVRSLADLQGLARQGILYHYAFISLRELDRFPDRKRFFSRYYTEVGSSSNMICYRLQEKFSRLPQRYYARNLFLATGKNVRDALSANRLVRAASANDRPGFMVFGPFSRICEAGDYVARFRLRLMEASQKPVALLKVMADRHEVFGAIELSGSDFPRTDVYYDFDIPFSLDFSSHPAYPMKRLEFLVDFYGHAELRVESVELIPVQQKKNSAGNVE</sequence>
<dbReference type="AlphaFoldDB" id="A0A2G6EEE2"/>
<keyword evidence="1" id="KW-0812">Transmembrane</keyword>
<feature type="transmembrane region" description="Helical" evidence="1">
    <location>
        <begin position="319"/>
        <end position="338"/>
    </location>
</feature>
<feature type="transmembrane region" description="Helical" evidence="1">
    <location>
        <begin position="431"/>
        <end position="447"/>
    </location>
</feature>
<evidence type="ECO:0000313" key="3">
    <source>
        <dbReference type="EMBL" id="PID60394.1"/>
    </source>
</evidence>
<gene>
    <name evidence="3" type="ORF">CSB45_00265</name>
</gene>
<dbReference type="PROSITE" id="PS50022">
    <property type="entry name" value="FA58C_3"/>
    <property type="match status" value="1"/>
</dbReference>
<keyword evidence="1" id="KW-1133">Transmembrane helix</keyword>
<evidence type="ECO:0000256" key="1">
    <source>
        <dbReference type="SAM" id="Phobius"/>
    </source>
</evidence>
<dbReference type="InterPro" id="IPR008979">
    <property type="entry name" value="Galactose-bd-like_sf"/>
</dbReference>
<dbReference type="Gene3D" id="2.60.120.260">
    <property type="entry name" value="Galactose-binding domain-like"/>
    <property type="match status" value="1"/>
</dbReference>
<feature type="transmembrane region" description="Helical" evidence="1">
    <location>
        <begin position="16"/>
        <end position="35"/>
    </location>
</feature>
<feature type="transmembrane region" description="Helical" evidence="1">
    <location>
        <begin position="505"/>
        <end position="522"/>
    </location>
</feature>
<reference evidence="3" key="1">
    <citation type="submission" date="2017-10" db="EMBL/GenBank/DDBJ databases">
        <title>Novel microbial diversity and functional potential in the marine mammal oral microbiome.</title>
        <authorList>
            <person name="Dudek N.K."/>
            <person name="Sun C.L."/>
            <person name="Burstein D."/>
            <person name="Kantor R.S."/>
            <person name="Aliaga Goltsman D.S."/>
            <person name="Bik E.M."/>
            <person name="Thomas B.C."/>
            <person name="Banfield J.F."/>
            <person name="Relman D.A."/>
        </authorList>
    </citation>
    <scope>NUCLEOTIDE SEQUENCE [LARGE SCALE GENOMIC DNA]</scope>
    <source>
        <strain evidence="3">DOLZORAL124_49_17</strain>
    </source>
</reference>
<protein>
    <recommendedName>
        <fullName evidence="2">F5/8 type C domain-containing protein</fullName>
    </recommendedName>
</protein>
<evidence type="ECO:0000259" key="2">
    <source>
        <dbReference type="PROSITE" id="PS50022"/>
    </source>
</evidence>
<name>A0A2G6EEE2_9BACT</name>
<feature type="transmembrane region" description="Helical" evidence="1">
    <location>
        <begin position="208"/>
        <end position="225"/>
    </location>
</feature>
<dbReference type="Pfam" id="PF00754">
    <property type="entry name" value="F5_F8_type_C"/>
    <property type="match status" value="1"/>
</dbReference>
<feature type="transmembrane region" description="Helical" evidence="1">
    <location>
        <begin position="344"/>
        <end position="362"/>
    </location>
</feature>
<keyword evidence="1" id="KW-0472">Membrane</keyword>
<feature type="domain" description="F5/8 type C" evidence="2">
    <location>
        <begin position="27"/>
        <end position="174"/>
    </location>
</feature>
<dbReference type="Proteomes" id="UP000229740">
    <property type="component" value="Unassembled WGS sequence"/>
</dbReference>
<organism evidence="3">
    <name type="scientific">candidate division KSB3 bacterium</name>
    <dbReference type="NCBI Taxonomy" id="2044937"/>
    <lineage>
        <taxon>Bacteria</taxon>
        <taxon>candidate division KSB3</taxon>
    </lineage>
</organism>
<proteinExistence type="predicted"/>
<comment type="caution">
    <text evidence="3">The sequence shown here is derived from an EMBL/GenBank/DDBJ whole genome shotgun (WGS) entry which is preliminary data.</text>
</comment>
<feature type="transmembrane region" description="Helical" evidence="1">
    <location>
        <begin position="183"/>
        <end position="202"/>
    </location>
</feature>
<dbReference type="EMBL" id="PDPS01000007">
    <property type="protein sequence ID" value="PID60394.1"/>
    <property type="molecule type" value="Genomic_DNA"/>
</dbReference>